<evidence type="ECO:0000313" key="2">
    <source>
        <dbReference type="EMBL" id="GAA0592440.1"/>
    </source>
</evidence>
<name>A0ABP3QQX7_9PROT</name>
<feature type="compositionally biased region" description="Low complexity" evidence="1">
    <location>
        <begin position="45"/>
        <end position="54"/>
    </location>
</feature>
<gene>
    <name evidence="2" type="ORF">GCM10009416_33530</name>
</gene>
<comment type="caution">
    <text evidence="2">The sequence shown here is derived from an EMBL/GenBank/DDBJ whole genome shotgun (WGS) entry which is preliminary data.</text>
</comment>
<evidence type="ECO:0000313" key="3">
    <source>
        <dbReference type="Proteomes" id="UP001501588"/>
    </source>
</evidence>
<proteinExistence type="predicted"/>
<dbReference type="Proteomes" id="UP001501588">
    <property type="component" value="Unassembled WGS sequence"/>
</dbReference>
<keyword evidence="3" id="KW-1185">Reference proteome</keyword>
<accession>A0ABP3QQX7</accession>
<reference evidence="3" key="1">
    <citation type="journal article" date="2019" name="Int. J. Syst. Evol. Microbiol.">
        <title>The Global Catalogue of Microorganisms (GCM) 10K type strain sequencing project: providing services to taxonomists for standard genome sequencing and annotation.</title>
        <authorList>
            <consortium name="The Broad Institute Genomics Platform"/>
            <consortium name="The Broad Institute Genome Sequencing Center for Infectious Disease"/>
            <person name="Wu L."/>
            <person name="Ma J."/>
        </authorList>
    </citation>
    <scope>NUCLEOTIDE SEQUENCE [LARGE SCALE GENOMIC DNA]</scope>
    <source>
        <strain evidence="3">JCM 9933</strain>
    </source>
</reference>
<dbReference type="EMBL" id="BAAAFZ010000053">
    <property type="protein sequence ID" value="GAA0592440.1"/>
    <property type="molecule type" value="Genomic_DNA"/>
</dbReference>
<organism evidence="2 3">
    <name type="scientific">Craurococcus roseus</name>
    <dbReference type="NCBI Taxonomy" id="77585"/>
    <lineage>
        <taxon>Bacteria</taxon>
        <taxon>Pseudomonadati</taxon>
        <taxon>Pseudomonadota</taxon>
        <taxon>Alphaproteobacteria</taxon>
        <taxon>Acetobacterales</taxon>
        <taxon>Acetobacteraceae</taxon>
        <taxon>Craurococcus</taxon>
    </lineage>
</organism>
<protein>
    <submittedName>
        <fullName evidence="2">Uncharacterized protein</fullName>
    </submittedName>
</protein>
<evidence type="ECO:0000256" key="1">
    <source>
        <dbReference type="SAM" id="MobiDB-lite"/>
    </source>
</evidence>
<sequence>MAMPRQVLWQRRHSSMQACISADIWCILESPLAVASRRRSGGGALASASGFAEAAARDRWGRAPPRRSPPDRD</sequence>
<feature type="region of interest" description="Disordered" evidence="1">
    <location>
        <begin position="42"/>
        <end position="73"/>
    </location>
</feature>